<dbReference type="PANTHER" id="PTHR30146">
    <property type="entry name" value="LACI-RELATED TRANSCRIPTIONAL REPRESSOR"/>
    <property type="match status" value="1"/>
</dbReference>
<dbReference type="GO" id="GO:0000976">
    <property type="term" value="F:transcription cis-regulatory region binding"/>
    <property type="evidence" value="ECO:0007669"/>
    <property type="project" value="TreeGrafter"/>
</dbReference>
<dbReference type="Pfam" id="PF13377">
    <property type="entry name" value="Peripla_BP_3"/>
    <property type="match status" value="1"/>
</dbReference>
<accession>A0A0M6XWJ3</accession>
<dbReference type="Pfam" id="PF00356">
    <property type="entry name" value="LacI"/>
    <property type="match status" value="1"/>
</dbReference>
<dbReference type="RefSeq" id="WP_055684031.1">
    <property type="nucleotide sequence ID" value="NZ_CXPG01000024.1"/>
</dbReference>
<evidence type="ECO:0000313" key="7">
    <source>
        <dbReference type="Proteomes" id="UP000048908"/>
    </source>
</evidence>
<evidence type="ECO:0000256" key="2">
    <source>
        <dbReference type="ARBA" id="ARBA00023015"/>
    </source>
</evidence>
<name>A0A0M6XWJ3_9RHOB</name>
<feature type="domain" description="HTH lacI-type" evidence="5">
    <location>
        <begin position="6"/>
        <end position="59"/>
    </location>
</feature>
<dbReference type="SUPFAM" id="SSF47413">
    <property type="entry name" value="lambda repressor-like DNA-binding domains"/>
    <property type="match status" value="1"/>
</dbReference>
<dbReference type="EMBL" id="CXPG01000024">
    <property type="protein sequence ID" value="CTQ34663.1"/>
    <property type="molecule type" value="Genomic_DNA"/>
</dbReference>
<dbReference type="STRING" id="282197.SAMN04488517_1095"/>
<dbReference type="CDD" id="cd06267">
    <property type="entry name" value="PBP1_LacI_sugar_binding-like"/>
    <property type="match status" value="1"/>
</dbReference>
<keyword evidence="2" id="KW-0805">Transcription regulation</keyword>
<dbReference type="InterPro" id="IPR028082">
    <property type="entry name" value="Peripla_BP_I"/>
</dbReference>
<evidence type="ECO:0000313" key="6">
    <source>
        <dbReference type="EMBL" id="CTQ34663.1"/>
    </source>
</evidence>
<keyword evidence="4" id="KW-0804">Transcription</keyword>
<dbReference type="GO" id="GO:0003700">
    <property type="term" value="F:DNA-binding transcription factor activity"/>
    <property type="evidence" value="ECO:0007669"/>
    <property type="project" value="TreeGrafter"/>
</dbReference>
<dbReference type="PANTHER" id="PTHR30146:SF148">
    <property type="entry name" value="HTH-TYPE TRANSCRIPTIONAL REPRESSOR PURR-RELATED"/>
    <property type="match status" value="1"/>
</dbReference>
<dbReference type="SUPFAM" id="SSF53822">
    <property type="entry name" value="Periplasmic binding protein-like I"/>
    <property type="match status" value="1"/>
</dbReference>
<evidence type="ECO:0000256" key="1">
    <source>
        <dbReference type="ARBA" id="ARBA00022491"/>
    </source>
</evidence>
<dbReference type="PROSITE" id="PS00356">
    <property type="entry name" value="HTH_LACI_1"/>
    <property type="match status" value="1"/>
</dbReference>
<dbReference type="AlphaFoldDB" id="A0A0M6XWJ3"/>
<dbReference type="SMART" id="SM00354">
    <property type="entry name" value="HTH_LACI"/>
    <property type="match status" value="1"/>
</dbReference>
<proteinExistence type="predicted"/>
<evidence type="ECO:0000259" key="5">
    <source>
        <dbReference type="PROSITE" id="PS50932"/>
    </source>
</evidence>
<dbReference type="Gene3D" id="1.10.260.40">
    <property type="entry name" value="lambda repressor-like DNA-binding domains"/>
    <property type="match status" value="1"/>
</dbReference>
<dbReference type="InterPro" id="IPR000843">
    <property type="entry name" value="HTH_LacI"/>
</dbReference>
<dbReference type="InterPro" id="IPR010982">
    <property type="entry name" value="Lambda_DNA-bd_dom_sf"/>
</dbReference>
<dbReference type="OrthoDB" id="8433438at2"/>
<dbReference type="Gene3D" id="3.40.50.2300">
    <property type="match status" value="2"/>
</dbReference>
<reference evidence="6 7" key="1">
    <citation type="submission" date="2015-07" db="EMBL/GenBank/DDBJ databases">
        <authorList>
            <person name="Noorani M."/>
        </authorList>
    </citation>
    <scope>NUCLEOTIDE SEQUENCE [LARGE SCALE GENOMIC DNA]</scope>
    <source>
        <strain evidence="6 7">CECT 5088</strain>
    </source>
</reference>
<organism evidence="6 7">
    <name type="scientific">Jannaschia rubra</name>
    <dbReference type="NCBI Taxonomy" id="282197"/>
    <lineage>
        <taxon>Bacteria</taxon>
        <taxon>Pseudomonadati</taxon>
        <taxon>Pseudomonadota</taxon>
        <taxon>Alphaproteobacteria</taxon>
        <taxon>Rhodobacterales</taxon>
        <taxon>Roseobacteraceae</taxon>
        <taxon>Jannaschia</taxon>
    </lineage>
</organism>
<dbReference type="CDD" id="cd01392">
    <property type="entry name" value="HTH_LacI"/>
    <property type="match status" value="1"/>
</dbReference>
<dbReference type="InterPro" id="IPR046335">
    <property type="entry name" value="LacI/GalR-like_sensor"/>
</dbReference>
<sequence length="343" mass="37244">MKVRHNLRDVARQAEVSVTTVSRYLNGTLDLPAGTRGRIDAAVTRLGYAPNLQARRLSLGRSDSIALVLPDIANPFFSRLAAAIAARAEEAGKMVTLHATMNRPEREAAAIDLAVRNMADGLILVTTDPPPEAVLHRLARVVILDEDVAADAPRVLCDNRQGGELAGRHLWAAGHRRIGYIGGREDLASTAARLEGLREGMGGIAPVSIHADVHAKASGRHLALRFLARRAGETALFVGSDELCVGVLEVFRERGIRVPEDLSLISFDDVRSLHLFAPAITAITQPVEDLGRCAVDLLLQGDWDDPAFRATTRRLPVHLTERASVRCIGQQETDTDPNKEKRS</sequence>
<keyword evidence="1" id="KW-0678">Repressor</keyword>
<dbReference type="Proteomes" id="UP000048908">
    <property type="component" value="Unassembled WGS sequence"/>
</dbReference>
<gene>
    <name evidence="6" type="primary">degA</name>
    <name evidence="6" type="ORF">JAN5088_03459</name>
</gene>
<dbReference type="PROSITE" id="PS50932">
    <property type="entry name" value="HTH_LACI_2"/>
    <property type="match status" value="1"/>
</dbReference>
<keyword evidence="3" id="KW-0238">DNA-binding</keyword>
<evidence type="ECO:0000256" key="3">
    <source>
        <dbReference type="ARBA" id="ARBA00023125"/>
    </source>
</evidence>
<evidence type="ECO:0000256" key="4">
    <source>
        <dbReference type="ARBA" id="ARBA00023163"/>
    </source>
</evidence>
<protein>
    <submittedName>
        <fullName evidence="6">Degradation activator</fullName>
    </submittedName>
</protein>
<keyword evidence="7" id="KW-1185">Reference proteome</keyword>